<dbReference type="SMART" id="SM00320">
    <property type="entry name" value="WD40"/>
    <property type="match status" value="3"/>
</dbReference>
<keyword evidence="2" id="KW-1185">Reference proteome</keyword>
<protein>
    <submittedName>
        <fullName evidence="1">Uncharacterized protein</fullName>
    </submittedName>
</protein>
<dbReference type="SUPFAM" id="SSF50978">
    <property type="entry name" value="WD40 repeat-like"/>
    <property type="match status" value="1"/>
</dbReference>
<dbReference type="InterPro" id="IPR001680">
    <property type="entry name" value="WD40_rpt"/>
</dbReference>
<dbReference type="InterPro" id="IPR015943">
    <property type="entry name" value="WD40/YVTN_repeat-like_dom_sf"/>
</dbReference>
<reference evidence="1" key="1">
    <citation type="submission" date="2020-04" db="EMBL/GenBank/DDBJ databases">
        <title>Analysis of mating type loci in Filobasidium floriforme.</title>
        <authorList>
            <person name="Nowrousian M."/>
        </authorList>
    </citation>
    <scope>NUCLEOTIDE SEQUENCE</scope>
    <source>
        <strain evidence="1">CBS 6242</strain>
    </source>
</reference>
<organism evidence="1 2">
    <name type="scientific">Filobasidium floriforme</name>
    <dbReference type="NCBI Taxonomy" id="5210"/>
    <lineage>
        <taxon>Eukaryota</taxon>
        <taxon>Fungi</taxon>
        <taxon>Dikarya</taxon>
        <taxon>Basidiomycota</taxon>
        <taxon>Agaricomycotina</taxon>
        <taxon>Tremellomycetes</taxon>
        <taxon>Filobasidiales</taxon>
        <taxon>Filobasidiaceae</taxon>
        <taxon>Filobasidium</taxon>
    </lineage>
</organism>
<accession>A0A8K0JNA3</accession>
<dbReference type="EMBL" id="JABELV010000031">
    <property type="protein sequence ID" value="KAG7562484.1"/>
    <property type="molecule type" value="Genomic_DNA"/>
</dbReference>
<gene>
    <name evidence="1" type="ORF">FFLO_02063</name>
</gene>
<name>A0A8K0JNA3_9TREE</name>
<evidence type="ECO:0000313" key="1">
    <source>
        <dbReference type="EMBL" id="KAG7562484.1"/>
    </source>
</evidence>
<comment type="caution">
    <text evidence="1">The sequence shown here is derived from an EMBL/GenBank/DDBJ whole genome shotgun (WGS) entry which is preliminary data.</text>
</comment>
<dbReference type="Proteomes" id="UP000812966">
    <property type="component" value="Unassembled WGS sequence"/>
</dbReference>
<dbReference type="OrthoDB" id="2911645at2759"/>
<dbReference type="AlphaFoldDB" id="A0A8K0JNA3"/>
<sequence length="456" mass="50560">MAKAWRWAIASYFHSLSDDERPIETSILHWPTYDQFLPFPNDRRPLQDQLHHAFSSDVTKLAVAVGSEVDVYDLETKKRTTLCGHTVQIECLAFRPGRSDTFVSSAIAWMDETDSERAEVFVWDLTEAFHGETLQTGQTRAEGLTRDLVERIRTGLGEGEPPISLKMEDQEDLTTTLNRLLGRILVSSAAQRIHGRLCSSNQSSMFNHAGNVLVIEPGKTPEPNADDQWDINLYNLDTPETVTLTGHRDVVTWIGFSANDKLVNVTGVISPDSEQFSGIDGDSVVSAWSLKTGHMIWSYKAEHSPACTLDWSGDGRYVLAGCLSLGRILLFDTNPPIVDTVFEPVQKRVLSLEKTDLDPQVKGLAAGMLKVRSLRFIPRPEGEIMFGSATDLDGAVEVVSLDRGKRWRILPISDGPSTDAPHSNERSVDTPVWSVLPASAQIAVVGYGGAWFWNLR</sequence>
<dbReference type="Gene3D" id="2.130.10.10">
    <property type="entry name" value="YVTN repeat-like/Quinoprotein amine dehydrogenase"/>
    <property type="match status" value="2"/>
</dbReference>
<evidence type="ECO:0000313" key="2">
    <source>
        <dbReference type="Proteomes" id="UP000812966"/>
    </source>
</evidence>
<dbReference type="InterPro" id="IPR036322">
    <property type="entry name" value="WD40_repeat_dom_sf"/>
</dbReference>
<proteinExistence type="predicted"/>